<keyword evidence="2" id="KW-1185">Reference proteome</keyword>
<gene>
    <name evidence="1" type="ORF">QLX08_000676</name>
</gene>
<dbReference type="Proteomes" id="UP001432146">
    <property type="component" value="Unassembled WGS sequence"/>
</dbReference>
<evidence type="ECO:0000313" key="1">
    <source>
        <dbReference type="EMBL" id="KAK9309882.1"/>
    </source>
</evidence>
<sequence length="106" mass="11890">MYNKEGVARCHADRQATERLRARGEHADRRQLSILFASFADAPFCNLSRFLSTIAECGISVIDIHRYSVLALHYDALLFLSARILSTWQLELRAASPLPGIVANCK</sequence>
<dbReference type="EMBL" id="JAWNGG020000008">
    <property type="protein sequence ID" value="KAK9309882.1"/>
    <property type="molecule type" value="Genomic_DNA"/>
</dbReference>
<evidence type="ECO:0000313" key="2">
    <source>
        <dbReference type="Proteomes" id="UP001432146"/>
    </source>
</evidence>
<reference evidence="1 2" key="1">
    <citation type="submission" date="2024-05" db="EMBL/GenBank/DDBJ databases">
        <title>The nuclear and mitochondrial genome assemblies of Tetragonisca angustula (Apidae: Meliponini), a tiny yet remarkable pollinator in the Neotropics.</title>
        <authorList>
            <person name="Ferrari R."/>
            <person name="Ricardo P.C."/>
            <person name="Dias F.C."/>
            <person name="Araujo N.S."/>
            <person name="Soares D.O."/>
            <person name="Zhou Q.-S."/>
            <person name="Zhu C.-D."/>
            <person name="Coutinho L."/>
            <person name="Airas M.C."/>
            <person name="Batista T.M."/>
        </authorList>
    </citation>
    <scope>NUCLEOTIDE SEQUENCE [LARGE SCALE GENOMIC DNA]</scope>
    <source>
        <strain evidence="1">ASF017062</strain>
        <tissue evidence="1">Abdomen</tissue>
    </source>
</reference>
<dbReference type="AlphaFoldDB" id="A0AAW1AL47"/>
<accession>A0AAW1AL47</accession>
<organism evidence="1 2">
    <name type="scientific">Tetragonisca angustula</name>
    <dbReference type="NCBI Taxonomy" id="166442"/>
    <lineage>
        <taxon>Eukaryota</taxon>
        <taxon>Metazoa</taxon>
        <taxon>Ecdysozoa</taxon>
        <taxon>Arthropoda</taxon>
        <taxon>Hexapoda</taxon>
        <taxon>Insecta</taxon>
        <taxon>Pterygota</taxon>
        <taxon>Neoptera</taxon>
        <taxon>Endopterygota</taxon>
        <taxon>Hymenoptera</taxon>
        <taxon>Apocrita</taxon>
        <taxon>Aculeata</taxon>
        <taxon>Apoidea</taxon>
        <taxon>Anthophila</taxon>
        <taxon>Apidae</taxon>
        <taxon>Tetragonisca</taxon>
    </lineage>
</organism>
<name>A0AAW1AL47_9HYME</name>
<protein>
    <submittedName>
        <fullName evidence="1">Uncharacterized protein</fullName>
    </submittedName>
</protein>
<comment type="caution">
    <text evidence="1">The sequence shown here is derived from an EMBL/GenBank/DDBJ whole genome shotgun (WGS) entry which is preliminary data.</text>
</comment>
<proteinExistence type="predicted"/>